<dbReference type="GO" id="GO:0004803">
    <property type="term" value="F:transposase activity"/>
    <property type="evidence" value="ECO:0007669"/>
    <property type="project" value="InterPro"/>
</dbReference>
<dbReference type="GO" id="GO:0006313">
    <property type="term" value="P:DNA transposition"/>
    <property type="evidence" value="ECO:0007669"/>
    <property type="project" value="InterPro"/>
</dbReference>
<accession>A0A1H0AG15</accession>
<dbReference type="RefSeq" id="WP_176760962.1">
    <property type="nucleotide sequence ID" value="NZ_FNHU01000024.1"/>
</dbReference>
<sequence length="94" mass="10817">MTKAKYSEEFREQVAREVVEGDRSIASVAASYGLVAQTVGNWVAKYRKQHGVEQERRSESEAQELARMKAENYKLRMENEFLKKAAAFFAKEQP</sequence>
<dbReference type="Gene3D" id="1.10.10.60">
    <property type="entry name" value="Homeodomain-like"/>
    <property type="match status" value="1"/>
</dbReference>
<dbReference type="Pfam" id="PF01527">
    <property type="entry name" value="HTH_Tnp_1"/>
    <property type="match status" value="1"/>
</dbReference>
<organism evidence="1 2">
    <name type="scientific">Actinomyces ruminicola</name>
    <dbReference type="NCBI Taxonomy" id="332524"/>
    <lineage>
        <taxon>Bacteria</taxon>
        <taxon>Bacillati</taxon>
        <taxon>Actinomycetota</taxon>
        <taxon>Actinomycetes</taxon>
        <taxon>Actinomycetales</taxon>
        <taxon>Actinomycetaceae</taxon>
        <taxon>Actinomyces</taxon>
    </lineage>
</organism>
<dbReference type="EMBL" id="FNHU01000024">
    <property type="protein sequence ID" value="SDN31953.1"/>
    <property type="molecule type" value="Genomic_DNA"/>
</dbReference>
<protein>
    <submittedName>
        <fullName evidence="1">Transposase and inactivated derivatives</fullName>
    </submittedName>
</protein>
<evidence type="ECO:0000313" key="2">
    <source>
        <dbReference type="Proteomes" id="UP000199671"/>
    </source>
</evidence>
<dbReference type="InterPro" id="IPR002514">
    <property type="entry name" value="Transposase_8"/>
</dbReference>
<name>A0A1H0AG15_9ACTO</name>
<gene>
    <name evidence="1" type="ORF">SAMN04487766_12418</name>
</gene>
<proteinExistence type="predicted"/>
<dbReference type="SUPFAM" id="SSF46689">
    <property type="entry name" value="Homeodomain-like"/>
    <property type="match status" value="1"/>
</dbReference>
<evidence type="ECO:0000313" key="1">
    <source>
        <dbReference type="EMBL" id="SDN31953.1"/>
    </source>
</evidence>
<dbReference type="AlphaFoldDB" id="A0A1H0AG15"/>
<dbReference type="GO" id="GO:0003677">
    <property type="term" value="F:DNA binding"/>
    <property type="evidence" value="ECO:0007669"/>
    <property type="project" value="InterPro"/>
</dbReference>
<reference evidence="1 2" key="1">
    <citation type="submission" date="2016-10" db="EMBL/GenBank/DDBJ databases">
        <authorList>
            <person name="de Groot N.N."/>
        </authorList>
    </citation>
    <scope>NUCLEOTIDE SEQUENCE [LARGE SCALE GENOMIC DNA]</scope>
    <source>
        <strain evidence="1 2">KPR-7B</strain>
    </source>
</reference>
<dbReference type="Proteomes" id="UP000199671">
    <property type="component" value="Unassembled WGS sequence"/>
</dbReference>
<dbReference type="InterPro" id="IPR009057">
    <property type="entry name" value="Homeodomain-like_sf"/>
</dbReference>